<evidence type="ECO:0000313" key="15">
    <source>
        <dbReference type="EMBL" id="WNR62020.1"/>
    </source>
</evidence>
<feature type="coiled-coil region" evidence="12">
    <location>
        <begin position="407"/>
        <end position="476"/>
    </location>
</feature>
<comment type="similarity">
    <text evidence="11">Belongs to the ELO family.</text>
</comment>
<keyword evidence="3 11" id="KW-0808">Transferase</keyword>
<dbReference type="Pfam" id="PF00013">
    <property type="entry name" value="KH_1"/>
    <property type="match status" value="1"/>
</dbReference>
<feature type="domain" description="K Homology" evidence="14">
    <location>
        <begin position="654"/>
        <end position="729"/>
    </location>
</feature>
<evidence type="ECO:0000256" key="12">
    <source>
        <dbReference type="SAM" id="Coils"/>
    </source>
</evidence>
<dbReference type="InterPro" id="IPR004088">
    <property type="entry name" value="KH_dom_type_1"/>
</dbReference>
<feature type="compositionally biased region" description="Basic residues" evidence="13">
    <location>
        <begin position="378"/>
        <end position="387"/>
    </location>
</feature>
<dbReference type="Gene3D" id="3.30.1370.10">
    <property type="entry name" value="K Homology domain, type 1"/>
    <property type="match status" value="1"/>
</dbReference>
<dbReference type="AlphaFoldDB" id="A0AA96RS75"/>
<evidence type="ECO:0000256" key="10">
    <source>
        <dbReference type="PROSITE-ProRule" id="PRU00117"/>
    </source>
</evidence>
<feature type="region of interest" description="Disordered" evidence="13">
    <location>
        <begin position="334"/>
        <end position="397"/>
    </location>
</feature>
<dbReference type="PANTHER" id="PTHR11157:SF12">
    <property type="entry name" value="ELONGATION OF VERY LONG CHAIN FATTY ACIDS PROTEIN 4"/>
    <property type="match status" value="1"/>
</dbReference>
<comment type="catalytic activity">
    <reaction evidence="11">
        <text>a very-long-chain acyl-CoA + malonyl-CoA + H(+) = a very-long-chain 3-oxoacyl-CoA + CO2 + CoA</text>
        <dbReference type="Rhea" id="RHEA:32727"/>
        <dbReference type="ChEBI" id="CHEBI:15378"/>
        <dbReference type="ChEBI" id="CHEBI:16526"/>
        <dbReference type="ChEBI" id="CHEBI:57287"/>
        <dbReference type="ChEBI" id="CHEBI:57384"/>
        <dbReference type="ChEBI" id="CHEBI:90725"/>
        <dbReference type="ChEBI" id="CHEBI:90736"/>
        <dbReference type="EC" id="2.3.1.199"/>
    </reaction>
</comment>
<keyword evidence="9 11" id="KW-0275">Fatty acid biosynthesis</keyword>
<feature type="transmembrane region" description="Helical" evidence="11">
    <location>
        <begin position="212"/>
        <end position="234"/>
    </location>
</feature>
<dbReference type="SUPFAM" id="SSF54791">
    <property type="entry name" value="Eukaryotic type KH-domain (KH-domain type I)"/>
    <property type="match status" value="1"/>
</dbReference>
<organism evidence="15">
    <name type="scientific">Platynereis dumerilii</name>
    <name type="common">Dumeril's clam worm</name>
    <dbReference type="NCBI Taxonomy" id="6359"/>
    <lineage>
        <taxon>Eukaryota</taxon>
        <taxon>Metazoa</taxon>
        <taxon>Spiralia</taxon>
        <taxon>Lophotrochozoa</taxon>
        <taxon>Annelida</taxon>
        <taxon>Polychaeta</taxon>
        <taxon>Errantia</taxon>
        <taxon>Phyllodocida</taxon>
        <taxon>Nereididae</taxon>
        <taxon>Platynereis</taxon>
    </lineage>
</organism>
<evidence type="ECO:0000256" key="4">
    <source>
        <dbReference type="ARBA" id="ARBA00022692"/>
    </source>
</evidence>
<keyword evidence="6 11" id="KW-1133">Transmembrane helix</keyword>
<feature type="transmembrane region" description="Helical" evidence="11">
    <location>
        <begin position="143"/>
        <end position="162"/>
    </location>
</feature>
<dbReference type="GO" id="GO:0030148">
    <property type="term" value="P:sphingolipid biosynthetic process"/>
    <property type="evidence" value="ECO:0007669"/>
    <property type="project" value="TreeGrafter"/>
</dbReference>
<dbReference type="InterPro" id="IPR036612">
    <property type="entry name" value="KH_dom_type_1_sf"/>
</dbReference>
<feature type="transmembrane region" description="Helical" evidence="11">
    <location>
        <begin position="34"/>
        <end position="52"/>
    </location>
</feature>
<dbReference type="GO" id="GO:0034626">
    <property type="term" value="P:fatty acid elongation, polyunsaturated fatty acid"/>
    <property type="evidence" value="ECO:0007669"/>
    <property type="project" value="TreeGrafter"/>
</dbReference>
<evidence type="ECO:0000256" key="7">
    <source>
        <dbReference type="ARBA" id="ARBA00023098"/>
    </source>
</evidence>
<evidence type="ECO:0000256" key="3">
    <source>
        <dbReference type="ARBA" id="ARBA00022679"/>
    </source>
</evidence>
<dbReference type="EMBL" id="OQ731769">
    <property type="protein sequence ID" value="WNR62020.1"/>
    <property type="molecule type" value="mRNA"/>
</dbReference>
<keyword evidence="12" id="KW-0175">Coiled coil</keyword>
<protein>
    <recommendedName>
        <fullName evidence="11">Elongation of very long chain fatty acids protein</fullName>
        <ecNumber evidence="11">2.3.1.199</ecNumber>
    </recommendedName>
    <alternativeName>
        <fullName evidence="11">Very-long-chain 3-oxoacyl-CoA synthase</fullName>
    </alternativeName>
</protein>
<feature type="compositionally biased region" description="Polar residues" evidence="13">
    <location>
        <begin position="286"/>
        <end position="301"/>
    </location>
</feature>
<evidence type="ECO:0000256" key="2">
    <source>
        <dbReference type="ARBA" id="ARBA00022516"/>
    </source>
</evidence>
<dbReference type="GO" id="GO:0009922">
    <property type="term" value="F:fatty acid elongase activity"/>
    <property type="evidence" value="ECO:0007669"/>
    <property type="project" value="UniProtKB-EC"/>
</dbReference>
<dbReference type="CDD" id="cd00105">
    <property type="entry name" value="KH-I"/>
    <property type="match status" value="1"/>
</dbReference>
<sequence>MDVLKDTAIHLWDDYQSAFQDGDKRVEDWFMMDAYWKTWAGSVLYLLIVWIGPKLMENREPMKLRYPIVIYNVLIVLLNFYIFYELLVCTTKRGYSYSCQLVDRSDNPYEVRIAKALWWFYFSKCMEFMDTFFFILRKKNTQITLLHVYHHASVFPLCWIGVKWHPGGQVFFGALMNSWTHVVMYSYYGLASMGPKVQKYLWWKRYITKMQLTQFVAGMVHGAQSISLGCPFPLWIQWTLFFYVGSMQALFWNFYFQAYIKPKHKLTKAEYTSSHIANGYSSQNKQALANGSEDNNGQALANGSRDNKKDMAENWLTSPLKDQDQVTVNAEDYDQISDETDETPAPRPKRTRNPSATDMCSFDKDSTFDPTSAEAPKQKRGRGRPKSKKDDDQDDTNQQLYLIRQELDNSYGDIDRLKREMETLVKENKKLASLLQENNKEKEEMELDLELTRSSLLEKECDYAELLDQFSQHEERTSAAPKPQGLVLFDGITVALLDCLPDTIEWKHMQKSLKDLKPNNMDMCQPFDLVLLMIGAEEIQDALAFPVFSDLKMIVEEACKFSEIYCTTLPPNNKNRLQVDLLIHKMLGSQIANSTMIKLKFTGSRSVWVTGDEMTHRCIRLYKEAIAATVSIPNELKGTASAASATASDESEAFEVSAIVPLKQSLFGRIIGKGGNVVKKLTDQHKVRMSFGMWSEERKEDGEVISGVLVRGLTKNVKSVTEEIKKITNYE</sequence>
<dbReference type="GO" id="GO:0034625">
    <property type="term" value="P:fatty acid elongation, monounsaturated fatty acid"/>
    <property type="evidence" value="ECO:0007669"/>
    <property type="project" value="TreeGrafter"/>
</dbReference>
<keyword evidence="7 11" id="KW-0443">Lipid metabolism</keyword>
<dbReference type="EC" id="2.3.1.199" evidence="11"/>
<dbReference type="InterPro" id="IPR004087">
    <property type="entry name" value="KH_dom"/>
</dbReference>
<keyword evidence="10" id="KW-0694">RNA-binding</keyword>
<dbReference type="Pfam" id="PF01151">
    <property type="entry name" value="ELO"/>
    <property type="match status" value="1"/>
</dbReference>
<dbReference type="GO" id="GO:0042761">
    <property type="term" value="P:very long-chain fatty acid biosynthetic process"/>
    <property type="evidence" value="ECO:0007669"/>
    <property type="project" value="TreeGrafter"/>
</dbReference>
<dbReference type="GO" id="GO:0003723">
    <property type="term" value="F:RNA binding"/>
    <property type="evidence" value="ECO:0007669"/>
    <property type="project" value="UniProtKB-UniRule"/>
</dbReference>
<accession>A0AA96RS75</accession>
<proteinExistence type="evidence at transcript level"/>
<dbReference type="InterPro" id="IPR002076">
    <property type="entry name" value="ELO_fam"/>
</dbReference>
<evidence type="ECO:0000256" key="5">
    <source>
        <dbReference type="ARBA" id="ARBA00022832"/>
    </source>
</evidence>
<dbReference type="PROSITE" id="PS50084">
    <property type="entry name" value="KH_TYPE_1"/>
    <property type="match status" value="1"/>
</dbReference>
<reference evidence="15" key="1">
    <citation type="submission" date="2023-03" db="EMBL/GenBank/DDBJ databases">
        <authorList>
            <person name="Ramos-Llorens M."/>
        </authorList>
    </citation>
    <scope>NUCLEOTIDE SEQUENCE</scope>
</reference>
<evidence type="ECO:0000256" key="13">
    <source>
        <dbReference type="SAM" id="MobiDB-lite"/>
    </source>
</evidence>
<feature type="transmembrane region" description="Helical" evidence="11">
    <location>
        <begin position="64"/>
        <end position="84"/>
    </location>
</feature>
<evidence type="ECO:0000256" key="8">
    <source>
        <dbReference type="ARBA" id="ARBA00023136"/>
    </source>
</evidence>
<feature type="region of interest" description="Disordered" evidence="13">
    <location>
        <begin position="286"/>
        <end position="307"/>
    </location>
</feature>
<evidence type="ECO:0000256" key="9">
    <source>
        <dbReference type="ARBA" id="ARBA00023160"/>
    </source>
</evidence>
<keyword evidence="4 11" id="KW-0812">Transmembrane</keyword>
<dbReference type="GO" id="GO:0005789">
    <property type="term" value="C:endoplasmic reticulum membrane"/>
    <property type="evidence" value="ECO:0007669"/>
    <property type="project" value="TreeGrafter"/>
</dbReference>
<evidence type="ECO:0000256" key="11">
    <source>
        <dbReference type="RuleBase" id="RU361115"/>
    </source>
</evidence>
<keyword evidence="5 11" id="KW-0276">Fatty acid metabolism</keyword>
<dbReference type="SMART" id="SM00322">
    <property type="entry name" value="KH"/>
    <property type="match status" value="1"/>
</dbReference>
<feature type="transmembrane region" description="Helical" evidence="11">
    <location>
        <begin position="168"/>
        <end position="191"/>
    </location>
</feature>
<evidence type="ECO:0000256" key="6">
    <source>
        <dbReference type="ARBA" id="ARBA00022989"/>
    </source>
</evidence>
<evidence type="ECO:0000259" key="14">
    <source>
        <dbReference type="SMART" id="SM00322"/>
    </source>
</evidence>
<evidence type="ECO:0000256" key="1">
    <source>
        <dbReference type="ARBA" id="ARBA00004141"/>
    </source>
</evidence>
<name>A0AA96RS75_PLADU</name>
<keyword evidence="2 11" id="KW-0444">Lipid biosynthesis</keyword>
<dbReference type="PANTHER" id="PTHR11157">
    <property type="entry name" value="FATTY ACID ACYL TRANSFERASE-RELATED"/>
    <property type="match status" value="1"/>
</dbReference>
<keyword evidence="8 11" id="KW-0472">Membrane</keyword>
<dbReference type="GO" id="GO:0019367">
    <property type="term" value="P:fatty acid elongation, saturated fatty acid"/>
    <property type="evidence" value="ECO:0007669"/>
    <property type="project" value="TreeGrafter"/>
</dbReference>
<comment type="subcellular location">
    <subcellularLocation>
        <location evidence="1">Membrane</location>
        <topology evidence="1">Multi-pass membrane protein</topology>
    </subcellularLocation>
</comment>